<organism evidence="2 3">
    <name type="scientific">Scyliorhinus torazame</name>
    <name type="common">Cloudy catshark</name>
    <name type="synonym">Catulus torazame</name>
    <dbReference type="NCBI Taxonomy" id="75743"/>
    <lineage>
        <taxon>Eukaryota</taxon>
        <taxon>Metazoa</taxon>
        <taxon>Chordata</taxon>
        <taxon>Craniata</taxon>
        <taxon>Vertebrata</taxon>
        <taxon>Chondrichthyes</taxon>
        <taxon>Elasmobranchii</taxon>
        <taxon>Galeomorphii</taxon>
        <taxon>Galeoidea</taxon>
        <taxon>Carcharhiniformes</taxon>
        <taxon>Scyliorhinidae</taxon>
        <taxon>Scyliorhinus</taxon>
    </lineage>
</organism>
<keyword evidence="1" id="KW-1133">Transmembrane helix</keyword>
<evidence type="ECO:0000256" key="1">
    <source>
        <dbReference type="SAM" id="Phobius"/>
    </source>
</evidence>
<accession>A0A401PPS6</accession>
<dbReference type="AlphaFoldDB" id="A0A401PPS6"/>
<comment type="caution">
    <text evidence="2">The sequence shown here is derived from an EMBL/GenBank/DDBJ whole genome shotgun (WGS) entry which is preliminary data.</text>
</comment>
<dbReference type="CDD" id="cd00096">
    <property type="entry name" value="Ig"/>
    <property type="match status" value="1"/>
</dbReference>
<name>A0A401PPS6_SCYTO</name>
<evidence type="ECO:0000313" key="2">
    <source>
        <dbReference type="EMBL" id="GCB75134.1"/>
    </source>
</evidence>
<sequence>MKNIITWEPDNYQNISESYEDRIQEFRNGSIQLSNVQLYDAGCYVVTVTDKEGSSRDGVIVLNVNEPVDKDLNFVVVAATILLTISILLMFFLWVCNQSVKLCKKKRRAQNVNGNLTVVNMV</sequence>
<dbReference type="InterPro" id="IPR013783">
    <property type="entry name" value="Ig-like_fold"/>
</dbReference>
<dbReference type="InterPro" id="IPR036179">
    <property type="entry name" value="Ig-like_dom_sf"/>
</dbReference>
<proteinExistence type="predicted"/>
<dbReference type="Proteomes" id="UP000288216">
    <property type="component" value="Unassembled WGS sequence"/>
</dbReference>
<protein>
    <recommendedName>
        <fullName evidence="4">Immunoglobulin I-set domain-containing protein</fullName>
    </recommendedName>
</protein>
<evidence type="ECO:0008006" key="4">
    <source>
        <dbReference type="Google" id="ProtNLM"/>
    </source>
</evidence>
<dbReference type="STRING" id="75743.A0A401PPS6"/>
<keyword evidence="1" id="KW-0812">Transmembrane</keyword>
<feature type="transmembrane region" description="Helical" evidence="1">
    <location>
        <begin position="72"/>
        <end position="96"/>
    </location>
</feature>
<dbReference type="OrthoDB" id="9933251at2759"/>
<keyword evidence="1" id="KW-0472">Membrane</keyword>
<dbReference type="Gene3D" id="2.60.40.10">
    <property type="entry name" value="Immunoglobulins"/>
    <property type="match status" value="1"/>
</dbReference>
<evidence type="ECO:0000313" key="3">
    <source>
        <dbReference type="Proteomes" id="UP000288216"/>
    </source>
</evidence>
<dbReference type="SUPFAM" id="SSF48726">
    <property type="entry name" value="Immunoglobulin"/>
    <property type="match status" value="1"/>
</dbReference>
<dbReference type="EMBL" id="BFAA01017555">
    <property type="protein sequence ID" value="GCB75134.1"/>
    <property type="molecule type" value="Genomic_DNA"/>
</dbReference>
<reference evidence="2 3" key="1">
    <citation type="journal article" date="2018" name="Nat. Ecol. Evol.">
        <title>Shark genomes provide insights into elasmobranch evolution and the origin of vertebrates.</title>
        <authorList>
            <person name="Hara Y"/>
            <person name="Yamaguchi K"/>
            <person name="Onimaru K"/>
            <person name="Kadota M"/>
            <person name="Koyanagi M"/>
            <person name="Keeley SD"/>
            <person name="Tatsumi K"/>
            <person name="Tanaka K"/>
            <person name="Motone F"/>
            <person name="Kageyama Y"/>
            <person name="Nozu R"/>
            <person name="Adachi N"/>
            <person name="Nishimura O"/>
            <person name="Nakagawa R"/>
            <person name="Tanegashima C"/>
            <person name="Kiyatake I"/>
            <person name="Matsumoto R"/>
            <person name="Murakumo K"/>
            <person name="Nishida K"/>
            <person name="Terakita A"/>
            <person name="Kuratani S"/>
            <person name="Sato K"/>
            <person name="Hyodo S Kuraku.S."/>
        </authorList>
    </citation>
    <scope>NUCLEOTIDE SEQUENCE [LARGE SCALE GENOMIC DNA]</scope>
</reference>
<keyword evidence="3" id="KW-1185">Reference proteome</keyword>
<gene>
    <name evidence="2" type="ORF">scyTo_0020887</name>
</gene>